<comment type="caution">
    <text evidence="1">The sequence shown here is derived from an EMBL/GenBank/DDBJ whole genome shotgun (WGS) entry which is preliminary data.</text>
</comment>
<gene>
    <name evidence="1" type="ORF">FVE85_4588</name>
</gene>
<organism evidence="1 2">
    <name type="scientific">Porphyridium purpureum</name>
    <name type="common">Red alga</name>
    <name type="synonym">Porphyridium cruentum</name>
    <dbReference type="NCBI Taxonomy" id="35688"/>
    <lineage>
        <taxon>Eukaryota</taxon>
        <taxon>Rhodophyta</taxon>
        <taxon>Bangiophyceae</taxon>
        <taxon>Porphyridiales</taxon>
        <taxon>Porphyridiaceae</taxon>
        <taxon>Porphyridium</taxon>
    </lineage>
</organism>
<accession>A0A5J4YI80</accession>
<sequence length="119" mass="12814">MKWLSKELPDLGMPECARRTPGSAIRIKTAAKLLAYTSLVSARPGPPAVSATAHSAAVAPTSFCPLVLDIFGRLGDDARPFLASLAGSFQMAKQLRRGQASMILHRALSLAVFRLRIRQ</sequence>
<name>A0A5J4YI80_PORPP</name>
<reference evidence="2" key="1">
    <citation type="journal article" date="2019" name="Nat. Commun.">
        <title>Expansion of phycobilisome linker gene families in mesophilic red algae.</title>
        <authorList>
            <person name="Lee J."/>
            <person name="Kim D."/>
            <person name="Bhattacharya D."/>
            <person name="Yoon H.S."/>
        </authorList>
    </citation>
    <scope>NUCLEOTIDE SEQUENCE [LARGE SCALE GENOMIC DNA]</scope>
    <source>
        <strain evidence="2">CCMP 1328</strain>
    </source>
</reference>
<dbReference type="EMBL" id="VRMN01000032">
    <property type="protein sequence ID" value="KAA8490343.1"/>
    <property type="molecule type" value="Genomic_DNA"/>
</dbReference>
<proteinExistence type="predicted"/>
<keyword evidence="2" id="KW-1185">Reference proteome</keyword>
<evidence type="ECO:0000313" key="1">
    <source>
        <dbReference type="EMBL" id="KAA8490343.1"/>
    </source>
</evidence>
<evidence type="ECO:0000313" key="2">
    <source>
        <dbReference type="Proteomes" id="UP000324585"/>
    </source>
</evidence>
<protein>
    <submittedName>
        <fullName evidence="1">Uncharacterized protein</fullName>
    </submittedName>
</protein>
<dbReference type="AlphaFoldDB" id="A0A5J4YI80"/>
<dbReference type="Proteomes" id="UP000324585">
    <property type="component" value="Unassembled WGS sequence"/>
</dbReference>